<feature type="region of interest" description="Disordered" evidence="8">
    <location>
        <begin position="1"/>
        <end position="41"/>
    </location>
</feature>
<evidence type="ECO:0000256" key="6">
    <source>
        <dbReference type="ARBA" id="ARBA00065814"/>
    </source>
</evidence>
<name>F6VVR6_CIOIN</name>
<comment type="function">
    <text evidence="5">GTPase that associates with pre-60S ribosomal subunits in the nucleolus and is required for their nuclear export and maturation. May promote cell proliferation possibly by increasing p53/TP53 protein levels, and consequently those of its downstream product CDKN1A/p21, and decreasing RPL23A protein levels.</text>
</comment>
<dbReference type="PROSITE" id="PS51721">
    <property type="entry name" value="G_CP"/>
    <property type="match status" value="1"/>
</dbReference>
<evidence type="ECO:0000256" key="7">
    <source>
        <dbReference type="RuleBase" id="RU364023"/>
    </source>
</evidence>
<reference evidence="11" key="1">
    <citation type="journal article" date="2002" name="Science">
        <title>The draft genome of Ciona intestinalis: insights into chordate and vertebrate origins.</title>
        <authorList>
            <person name="Dehal P."/>
            <person name="Satou Y."/>
            <person name="Campbell R.K."/>
            <person name="Chapman J."/>
            <person name="Degnan B."/>
            <person name="De Tomaso A."/>
            <person name="Davidson B."/>
            <person name="Di Gregorio A."/>
            <person name="Gelpke M."/>
            <person name="Goodstein D.M."/>
            <person name="Harafuji N."/>
            <person name="Hastings K.E."/>
            <person name="Ho I."/>
            <person name="Hotta K."/>
            <person name="Huang W."/>
            <person name="Kawashima T."/>
            <person name="Lemaire P."/>
            <person name="Martinez D."/>
            <person name="Meinertzhagen I.A."/>
            <person name="Necula S."/>
            <person name="Nonaka M."/>
            <person name="Putnam N."/>
            <person name="Rash S."/>
            <person name="Saiga H."/>
            <person name="Satake M."/>
            <person name="Terry A."/>
            <person name="Yamada L."/>
            <person name="Wang H.G."/>
            <person name="Awazu S."/>
            <person name="Azumi K."/>
            <person name="Boore J."/>
            <person name="Branno M."/>
            <person name="Chin-Bow S."/>
            <person name="DeSantis R."/>
            <person name="Doyle S."/>
            <person name="Francino P."/>
            <person name="Keys D.N."/>
            <person name="Haga S."/>
            <person name="Hayashi H."/>
            <person name="Hino K."/>
            <person name="Imai K.S."/>
            <person name="Inaba K."/>
            <person name="Kano S."/>
            <person name="Kobayashi K."/>
            <person name="Kobayashi M."/>
            <person name="Lee B.I."/>
            <person name="Makabe K.W."/>
            <person name="Manohar C."/>
            <person name="Matassi G."/>
            <person name="Medina M."/>
            <person name="Mochizuki Y."/>
            <person name="Mount S."/>
            <person name="Morishita T."/>
            <person name="Miura S."/>
            <person name="Nakayama A."/>
            <person name="Nishizaka S."/>
            <person name="Nomoto H."/>
            <person name="Ohta F."/>
            <person name="Oishi K."/>
            <person name="Rigoutsos I."/>
            <person name="Sano M."/>
            <person name="Sasaki A."/>
            <person name="Sasakura Y."/>
            <person name="Shoguchi E."/>
            <person name="Shin-i T."/>
            <person name="Spagnuolo A."/>
            <person name="Stainier D."/>
            <person name="Suzuki M.M."/>
            <person name="Tassy O."/>
            <person name="Takatori N."/>
            <person name="Tokuoka M."/>
            <person name="Yagi K."/>
            <person name="Yoshizaki F."/>
            <person name="Wada S."/>
            <person name="Zhang C."/>
            <person name="Hyatt P.D."/>
            <person name="Larimer F."/>
            <person name="Detter C."/>
            <person name="Doggett N."/>
            <person name="Glavina T."/>
            <person name="Hawkins T."/>
            <person name="Richardson P."/>
            <person name="Lucas S."/>
            <person name="Kohara Y."/>
            <person name="Levine M."/>
            <person name="Satoh N."/>
            <person name="Rokhsar D.S."/>
        </authorList>
    </citation>
    <scope>NUCLEOTIDE SEQUENCE [LARGE SCALE GENOMIC DNA]</scope>
</reference>
<reference evidence="10" key="2">
    <citation type="submission" date="2025-08" db="UniProtKB">
        <authorList>
            <consortium name="Ensembl"/>
        </authorList>
    </citation>
    <scope>IDENTIFICATION</scope>
</reference>
<dbReference type="InterPro" id="IPR023179">
    <property type="entry name" value="GTP-bd_ortho_bundle_sf"/>
</dbReference>
<sequence length="539" mass="60925">MAKVKPLTKQKRQTISKSASSTNPATDRVKDGGKGGHNMRSQATIKRLNMYKGGKPIRNRKGQVVKAAAFQAELASGTRARVEPNRRWFGNTRVISQNSLQKFQSEIGKVMKDPYQIILKPSKLPMSLLHDRAKPITQNARVHILDTQSFETTFGKKSTRKRPNITVSDVTEMSKQICETTESYDPVKDNDLVREWDGTHDIALAHFFNAGQSRRIWNELYKVLDCSDVVIQVLDARDPMGTRCPRVEKYLAKEKPHKHLIFALNKVDLVPTWITKAWVAHLSKERPTLAFHASITNPFGKGALINLLRQFGKLHSDKKTISCGFIGYPNVGKSSIINTLRKKKVCKVAPLAGETKVWQYITLMKRIFLVDCPGIVHPTGDTETEIILKGVVRVEYVSDADQHIGEILRRVKREYLSKQYLITEWEDSEDFLEQVAKRTGKLLKGGVPDLKTVAKMILNDWQRGKIPYFVRPPGFNEDSEQKTLVTTQGIPPVETTQDEGNPPTDPSKPPNAIEIEKQLEPIEQNLAEVKMGLEFVEDD</sequence>
<evidence type="ECO:0000313" key="10">
    <source>
        <dbReference type="Ensembl" id="ENSCINP00000000041.3"/>
    </source>
</evidence>
<evidence type="ECO:0000256" key="1">
    <source>
        <dbReference type="ARBA" id="ARBA00004604"/>
    </source>
</evidence>
<feature type="compositionally biased region" description="Basic residues" evidence="8">
    <location>
        <begin position="1"/>
        <end position="14"/>
    </location>
</feature>
<dbReference type="InterPro" id="IPR050755">
    <property type="entry name" value="TRAFAC_YlqF/YawG_RiboMat"/>
</dbReference>
<dbReference type="InParanoid" id="F6VVR6"/>
<keyword evidence="4 7" id="KW-0539">Nucleus</keyword>
<dbReference type="Proteomes" id="UP000008144">
    <property type="component" value="Unassembled WGS sequence"/>
</dbReference>
<evidence type="ECO:0000256" key="4">
    <source>
        <dbReference type="ARBA" id="ARBA00023242"/>
    </source>
</evidence>
<comment type="subcellular location">
    <subcellularLocation>
        <location evidence="1 7">Nucleus</location>
        <location evidence="1 7">Nucleolus</location>
    </subcellularLocation>
</comment>
<dbReference type="AlphaFoldDB" id="F6VVR6"/>
<gene>
    <name evidence="10" type="primary">LOC100183745</name>
</gene>
<comment type="subunit">
    <text evidence="6">Interacts with LYAR and RPL23A. Interacts with the nuclear importin-beta receptor and, at a lower extent, with importin-alpha.</text>
</comment>
<dbReference type="FunFam" id="1.10.1580.10:FF:000001">
    <property type="entry name" value="Nucleolar GTP-binding protein 2"/>
    <property type="match status" value="1"/>
</dbReference>
<dbReference type="SUPFAM" id="SSF52540">
    <property type="entry name" value="P-loop containing nucleoside triphosphate hydrolases"/>
    <property type="match status" value="1"/>
</dbReference>
<evidence type="ECO:0000259" key="9">
    <source>
        <dbReference type="PROSITE" id="PS51721"/>
    </source>
</evidence>
<dbReference type="CDD" id="cd00882">
    <property type="entry name" value="Ras_like_GTPase"/>
    <property type="match status" value="1"/>
</dbReference>
<dbReference type="PANTHER" id="PTHR11089">
    <property type="entry name" value="GTP-BINDING PROTEIN-RELATED"/>
    <property type="match status" value="1"/>
</dbReference>
<dbReference type="InterPro" id="IPR030378">
    <property type="entry name" value="G_CP_dom"/>
</dbReference>
<keyword evidence="11" id="KW-1185">Reference proteome</keyword>
<dbReference type="PANTHER" id="PTHR11089:SF9">
    <property type="entry name" value="NUCLEOLAR GTP-BINDING PROTEIN 2"/>
    <property type="match status" value="1"/>
</dbReference>
<dbReference type="Ensembl" id="ENSCINT00000000041.3">
    <property type="protein sequence ID" value="ENSCINP00000000041.3"/>
    <property type="gene ID" value="ENSCING00000010696.3"/>
</dbReference>
<feature type="region of interest" description="Disordered" evidence="8">
    <location>
        <begin position="488"/>
        <end position="512"/>
    </location>
</feature>
<protein>
    <recommendedName>
        <fullName evidence="7">Nucleolar GTP-binding protein 2</fullName>
    </recommendedName>
</protein>
<dbReference type="InterPro" id="IPR006073">
    <property type="entry name" value="GTP-bd"/>
</dbReference>
<evidence type="ECO:0000256" key="3">
    <source>
        <dbReference type="ARBA" id="ARBA00023134"/>
    </source>
</evidence>
<dbReference type="FunFam" id="3.40.50.300:FF:000559">
    <property type="entry name" value="Nuclear/nucleolar GTPase 2"/>
    <property type="match status" value="1"/>
</dbReference>
<dbReference type="GO" id="GO:0005730">
    <property type="term" value="C:nucleolus"/>
    <property type="evidence" value="ECO:0000318"/>
    <property type="project" value="GO_Central"/>
</dbReference>
<dbReference type="GeneTree" id="ENSGT00810000125524"/>
<dbReference type="CDD" id="cd01858">
    <property type="entry name" value="NGP_1"/>
    <property type="match status" value="1"/>
</dbReference>
<dbReference type="OMA" id="RTQGFNH"/>
<proteinExistence type="inferred from homology"/>
<dbReference type="PRINTS" id="PR00326">
    <property type="entry name" value="GTP1OBG"/>
</dbReference>
<feature type="compositionally biased region" description="Polar residues" evidence="8">
    <location>
        <begin position="15"/>
        <end position="25"/>
    </location>
</feature>
<evidence type="ECO:0000256" key="5">
    <source>
        <dbReference type="ARBA" id="ARBA00054763"/>
    </source>
</evidence>
<dbReference type="STRING" id="7719.ENSCINP00000000041"/>
<feature type="domain" description="CP-type G" evidence="9">
    <location>
        <begin position="217"/>
        <end position="378"/>
    </location>
</feature>
<evidence type="ECO:0000313" key="11">
    <source>
        <dbReference type="Proteomes" id="UP000008144"/>
    </source>
</evidence>
<keyword evidence="3 7" id="KW-0342">GTP-binding</keyword>
<keyword evidence="2 7" id="KW-0547">Nucleotide-binding</keyword>
<organism evidence="10 11">
    <name type="scientific">Ciona intestinalis</name>
    <name type="common">Transparent sea squirt</name>
    <name type="synonym">Ascidia intestinalis</name>
    <dbReference type="NCBI Taxonomy" id="7719"/>
    <lineage>
        <taxon>Eukaryota</taxon>
        <taxon>Metazoa</taxon>
        <taxon>Chordata</taxon>
        <taxon>Tunicata</taxon>
        <taxon>Ascidiacea</taxon>
        <taxon>Phlebobranchia</taxon>
        <taxon>Cionidae</taxon>
        <taxon>Ciona</taxon>
    </lineage>
</organism>
<evidence type="ECO:0000256" key="2">
    <source>
        <dbReference type="ARBA" id="ARBA00022741"/>
    </source>
</evidence>
<dbReference type="GO" id="GO:0005525">
    <property type="term" value="F:GTP binding"/>
    <property type="evidence" value="ECO:0007669"/>
    <property type="project" value="UniProtKB-KW"/>
</dbReference>
<dbReference type="Gene3D" id="3.40.50.300">
    <property type="entry name" value="P-loop containing nucleotide triphosphate hydrolases"/>
    <property type="match status" value="1"/>
</dbReference>
<evidence type="ECO:0000256" key="8">
    <source>
        <dbReference type="SAM" id="MobiDB-lite"/>
    </source>
</evidence>
<feature type="compositionally biased region" description="Polar residues" evidence="8">
    <location>
        <begin position="488"/>
        <end position="499"/>
    </location>
</feature>
<reference evidence="10" key="3">
    <citation type="submission" date="2025-09" db="UniProtKB">
        <authorList>
            <consortium name="Ensembl"/>
        </authorList>
    </citation>
    <scope>IDENTIFICATION</scope>
</reference>
<dbReference type="Pfam" id="PF08153">
    <property type="entry name" value="NGP1NT"/>
    <property type="match status" value="1"/>
</dbReference>
<dbReference type="InterPro" id="IPR012971">
    <property type="entry name" value="NOG2_N_dom"/>
</dbReference>
<comment type="similarity">
    <text evidence="7">Belongs to the TRAFAC class YlqF/YawG GTPase family. NOG2 subfamily.</text>
</comment>
<dbReference type="Pfam" id="PF01926">
    <property type="entry name" value="MMR_HSR1"/>
    <property type="match status" value="1"/>
</dbReference>
<accession>F6VVR6</accession>
<dbReference type="InterPro" id="IPR024929">
    <property type="entry name" value="GNL2_CP_dom"/>
</dbReference>
<dbReference type="Gene3D" id="1.10.1580.10">
    <property type="match status" value="1"/>
</dbReference>
<dbReference type="HOGENOM" id="CLU_011106_4_0_1"/>
<dbReference type="InterPro" id="IPR027417">
    <property type="entry name" value="P-loop_NTPase"/>
</dbReference>
<dbReference type="FunCoup" id="F6VVR6">
    <property type="interactions" value="188"/>
</dbReference>